<dbReference type="InterPro" id="IPR018636">
    <property type="entry name" value="DUF2058"/>
</dbReference>
<dbReference type="Proteomes" id="UP001460888">
    <property type="component" value="Unassembled WGS sequence"/>
</dbReference>
<evidence type="ECO:0008006" key="4">
    <source>
        <dbReference type="Google" id="ProtNLM"/>
    </source>
</evidence>
<feature type="compositionally biased region" description="Basic and acidic residues" evidence="1">
    <location>
        <begin position="67"/>
        <end position="80"/>
    </location>
</feature>
<dbReference type="RefSeq" id="WP_353108875.1">
    <property type="nucleotide sequence ID" value="NZ_APND01000001.1"/>
</dbReference>
<dbReference type="EMBL" id="APND01000001">
    <property type="protein sequence ID" value="MES1928042.1"/>
    <property type="molecule type" value="Genomic_DNA"/>
</dbReference>
<sequence>MAKSLQEQLLQSGIAKPKQAKKARREKTRQAQAARRDPKTTGEQDALAREIAAKDAGKRDYDRRLNEQRKAQREAQEKQQKAAQIVEQNQIKPEGDGDNAVAYNYTDKGKIKRLMVSDAQRRNLAAGRMAIVRHRGKAALVTSAIAERLQPLIPNRVWLAAPEDDTPDPDDPYAAFQVPDDLMW</sequence>
<name>A0ABV2AWM0_9GAMM</name>
<evidence type="ECO:0000256" key="1">
    <source>
        <dbReference type="SAM" id="MobiDB-lite"/>
    </source>
</evidence>
<comment type="caution">
    <text evidence="2">The sequence shown here is derived from an EMBL/GenBank/DDBJ whole genome shotgun (WGS) entry which is preliminary data.</text>
</comment>
<proteinExistence type="predicted"/>
<evidence type="ECO:0000313" key="3">
    <source>
        <dbReference type="Proteomes" id="UP001460888"/>
    </source>
</evidence>
<gene>
    <name evidence="2" type="ORF">SADO_02265</name>
</gene>
<evidence type="ECO:0000313" key="2">
    <source>
        <dbReference type="EMBL" id="MES1928042.1"/>
    </source>
</evidence>
<reference evidence="2 3" key="1">
    <citation type="submission" date="2013-03" db="EMBL/GenBank/DDBJ databases">
        <title>Salinisphaera dokdonensis CL-ES53 Genome Sequencing.</title>
        <authorList>
            <person name="Li C."/>
            <person name="Lai Q."/>
            <person name="Shao Z."/>
        </authorList>
    </citation>
    <scope>NUCLEOTIDE SEQUENCE [LARGE SCALE GENOMIC DNA]</scope>
    <source>
        <strain evidence="2 3">CL-ES53</strain>
    </source>
</reference>
<feature type="compositionally biased region" description="Polar residues" evidence="1">
    <location>
        <begin position="1"/>
        <end position="11"/>
    </location>
</feature>
<keyword evidence="3" id="KW-1185">Reference proteome</keyword>
<feature type="compositionally biased region" description="Basic residues" evidence="1">
    <location>
        <begin position="18"/>
        <end position="27"/>
    </location>
</feature>
<accession>A0ABV2AWM0</accession>
<dbReference type="Pfam" id="PF09831">
    <property type="entry name" value="DUF2058"/>
    <property type="match status" value="1"/>
</dbReference>
<organism evidence="2 3">
    <name type="scientific">Salinisphaera dokdonensis CL-ES53</name>
    <dbReference type="NCBI Taxonomy" id="1304272"/>
    <lineage>
        <taxon>Bacteria</taxon>
        <taxon>Pseudomonadati</taxon>
        <taxon>Pseudomonadota</taxon>
        <taxon>Gammaproteobacteria</taxon>
        <taxon>Salinisphaerales</taxon>
        <taxon>Salinisphaeraceae</taxon>
        <taxon>Salinisphaera</taxon>
    </lineage>
</organism>
<protein>
    <recommendedName>
        <fullName evidence="4">Nucleoprotein/polynucleotide-associated enzyme</fullName>
    </recommendedName>
</protein>
<feature type="region of interest" description="Disordered" evidence="1">
    <location>
        <begin position="1"/>
        <end position="46"/>
    </location>
</feature>
<feature type="region of interest" description="Disordered" evidence="1">
    <location>
        <begin position="67"/>
        <end position="99"/>
    </location>
</feature>
<feature type="compositionally biased region" description="Basic and acidic residues" evidence="1">
    <location>
        <begin position="34"/>
        <end position="46"/>
    </location>
</feature>